<name>X1M8A3_9ZZZZ</name>
<organism evidence="2">
    <name type="scientific">marine sediment metagenome</name>
    <dbReference type="NCBI Taxonomy" id="412755"/>
    <lineage>
        <taxon>unclassified sequences</taxon>
        <taxon>metagenomes</taxon>
        <taxon>ecological metagenomes</taxon>
    </lineage>
</organism>
<reference evidence="2" key="1">
    <citation type="journal article" date="2014" name="Front. Microbiol.">
        <title>High frequency of phylogenetically diverse reductive dehalogenase-homologous genes in deep subseafloor sedimentary metagenomes.</title>
        <authorList>
            <person name="Kawai M."/>
            <person name="Futagami T."/>
            <person name="Toyoda A."/>
            <person name="Takaki Y."/>
            <person name="Nishi S."/>
            <person name="Hori S."/>
            <person name="Arai W."/>
            <person name="Tsubouchi T."/>
            <person name="Morono Y."/>
            <person name="Uchiyama I."/>
            <person name="Ito T."/>
            <person name="Fujiyama A."/>
            <person name="Inagaki F."/>
            <person name="Takami H."/>
        </authorList>
    </citation>
    <scope>NUCLEOTIDE SEQUENCE</scope>
    <source>
        <strain evidence="2">Expedition CK06-06</strain>
    </source>
</reference>
<feature type="domain" description="HNH nuclease" evidence="1">
    <location>
        <begin position="35"/>
        <end position="83"/>
    </location>
</feature>
<evidence type="ECO:0000313" key="2">
    <source>
        <dbReference type="EMBL" id="GAI27503.1"/>
    </source>
</evidence>
<gene>
    <name evidence="2" type="ORF">S06H3_26249</name>
</gene>
<feature type="non-terminal residue" evidence="2">
    <location>
        <position position="1"/>
    </location>
</feature>
<evidence type="ECO:0000259" key="1">
    <source>
        <dbReference type="Pfam" id="PF13391"/>
    </source>
</evidence>
<comment type="caution">
    <text evidence="2">The sequence shown here is derived from an EMBL/GenBank/DDBJ whole genome shotgun (WGS) entry which is preliminary data.</text>
</comment>
<dbReference type="Pfam" id="PF13391">
    <property type="entry name" value="HNH_2"/>
    <property type="match status" value="1"/>
</dbReference>
<dbReference type="EMBL" id="BARV01015154">
    <property type="protein sequence ID" value="GAI27503.1"/>
    <property type="molecule type" value="Genomic_DNA"/>
</dbReference>
<protein>
    <recommendedName>
        <fullName evidence="1">HNH nuclease domain-containing protein</fullName>
    </recommendedName>
</protein>
<sequence>EVSLVERERRLTSSISRSGQAKFRRDILRAFRCKCLFTKERLEAVLQAPHIIPVKHNGPDVVQNGLCLRADIHVLFDASHIRIHPSGDISYSDAIAGSISYAGLPAHLDLPTFIDRNALEWRLNYY</sequence>
<dbReference type="AlphaFoldDB" id="X1M8A3"/>
<proteinExistence type="predicted"/>
<accession>X1M8A3</accession>
<dbReference type="InterPro" id="IPR003615">
    <property type="entry name" value="HNH_nuc"/>
</dbReference>